<evidence type="ECO:0000256" key="2">
    <source>
        <dbReference type="PROSITE-ProRule" id="PRU00335"/>
    </source>
</evidence>
<dbReference type="InterPro" id="IPR001647">
    <property type="entry name" value="HTH_TetR"/>
</dbReference>
<dbReference type="Proteomes" id="UP000027931">
    <property type="component" value="Unassembled WGS sequence"/>
</dbReference>
<protein>
    <recommendedName>
        <fullName evidence="3">HTH tetR-type domain-containing protein</fullName>
    </recommendedName>
</protein>
<dbReference type="SUPFAM" id="SSF46689">
    <property type="entry name" value="Homeodomain-like"/>
    <property type="match status" value="1"/>
</dbReference>
<keyword evidence="5" id="KW-1185">Reference proteome</keyword>
<dbReference type="PANTHER" id="PTHR43479">
    <property type="entry name" value="ACREF/ENVCD OPERON REPRESSOR-RELATED"/>
    <property type="match status" value="1"/>
</dbReference>
<dbReference type="Pfam" id="PF14278">
    <property type="entry name" value="TetR_C_8"/>
    <property type="match status" value="1"/>
</dbReference>
<dbReference type="OrthoDB" id="9810250at2"/>
<dbReference type="Pfam" id="PF00440">
    <property type="entry name" value="TetR_N"/>
    <property type="match status" value="1"/>
</dbReference>
<keyword evidence="1 2" id="KW-0238">DNA-binding</keyword>
<dbReference type="InterPro" id="IPR039532">
    <property type="entry name" value="TetR_C_Firmicutes"/>
</dbReference>
<proteinExistence type="predicted"/>
<name>A0A074MHH8_9BACL</name>
<reference evidence="4 5" key="1">
    <citation type="journal article" date="2013" name="Int. J. Syst. Evol. Microbiol.">
        <title>Tumebacillus flagellatus sp. nov., an alpha-amylase/pullulanase-producing bacterium isolated from cassava wastewater.</title>
        <authorList>
            <person name="Wang Q."/>
            <person name="Xie N."/>
            <person name="Qin Y."/>
            <person name="Shen N."/>
            <person name="Zhu J."/>
            <person name="Mi H."/>
            <person name="Huang R."/>
        </authorList>
    </citation>
    <scope>NUCLEOTIDE SEQUENCE [LARGE SCALE GENOMIC DNA]</scope>
    <source>
        <strain evidence="4 5">GST4</strain>
    </source>
</reference>
<gene>
    <name evidence="4" type="ORF">EL26_00640</name>
</gene>
<dbReference type="RefSeq" id="WP_038083311.1">
    <property type="nucleotide sequence ID" value="NZ_JMIR01000001.1"/>
</dbReference>
<evidence type="ECO:0000259" key="3">
    <source>
        <dbReference type="PROSITE" id="PS50977"/>
    </source>
</evidence>
<dbReference type="Gene3D" id="1.10.357.10">
    <property type="entry name" value="Tetracycline Repressor, domain 2"/>
    <property type="match status" value="1"/>
</dbReference>
<accession>A0A074MHH8</accession>
<dbReference type="EMBL" id="JMIR01000001">
    <property type="protein sequence ID" value="KEO85102.1"/>
    <property type="molecule type" value="Genomic_DNA"/>
</dbReference>
<dbReference type="PANTHER" id="PTHR43479:SF7">
    <property type="entry name" value="TETR-FAMILY TRANSCRIPTIONAL REGULATOR"/>
    <property type="match status" value="1"/>
</dbReference>
<feature type="DNA-binding region" description="H-T-H motif" evidence="2">
    <location>
        <begin position="33"/>
        <end position="52"/>
    </location>
</feature>
<dbReference type="PROSITE" id="PS50977">
    <property type="entry name" value="HTH_TETR_2"/>
    <property type="match status" value="1"/>
</dbReference>
<dbReference type="eggNOG" id="COG1309">
    <property type="taxonomic scope" value="Bacteria"/>
</dbReference>
<evidence type="ECO:0000256" key="1">
    <source>
        <dbReference type="ARBA" id="ARBA00023125"/>
    </source>
</evidence>
<evidence type="ECO:0000313" key="4">
    <source>
        <dbReference type="EMBL" id="KEO85102.1"/>
    </source>
</evidence>
<dbReference type="InterPro" id="IPR050624">
    <property type="entry name" value="HTH-type_Tx_Regulator"/>
</dbReference>
<feature type="domain" description="HTH tetR-type" evidence="3">
    <location>
        <begin position="10"/>
        <end position="70"/>
    </location>
</feature>
<sequence>MAEGTDRRKKRTRQLLRKALLDLIEERGLDRITVRDLTERAEINRGTFYLHYRDVPDLMEQLKQEIFEGLTQVAVKLQPSELQKHAEQDLVYPPMVQLLSYFKSNGDFFHVMFGPNGDFGFPMQIKAFMKERLYLHLFDDLPEDASAPVPRDYLIAFIASANIGLLTHWIQSGMDLPVEEVALILARILHRGPLAVSAFS</sequence>
<organism evidence="4 5">
    <name type="scientific">Tumebacillus flagellatus</name>
    <dbReference type="NCBI Taxonomy" id="1157490"/>
    <lineage>
        <taxon>Bacteria</taxon>
        <taxon>Bacillati</taxon>
        <taxon>Bacillota</taxon>
        <taxon>Bacilli</taxon>
        <taxon>Bacillales</taxon>
        <taxon>Alicyclobacillaceae</taxon>
        <taxon>Tumebacillus</taxon>
    </lineage>
</organism>
<dbReference type="STRING" id="1157490.EL26_00640"/>
<dbReference type="AlphaFoldDB" id="A0A074MHH8"/>
<dbReference type="GO" id="GO:0003677">
    <property type="term" value="F:DNA binding"/>
    <property type="evidence" value="ECO:0007669"/>
    <property type="project" value="UniProtKB-UniRule"/>
</dbReference>
<dbReference type="InterPro" id="IPR009057">
    <property type="entry name" value="Homeodomain-like_sf"/>
</dbReference>
<comment type="caution">
    <text evidence="4">The sequence shown here is derived from an EMBL/GenBank/DDBJ whole genome shotgun (WGS) entry which is preliminary data.</text>
</comment>
<evidence type="ECO:0000313" key="5">
    <source>
        <dbReference type="Proteomes" id="UP000027931"/>
    </source>
</evidence>